<organism evidence="3 4">
    <name type="scientific">Mesocestoides corti</name>
    <name type="common">Flatworm</name>
    <dbReference type="NCBI Taxonomy" id="53468"/>
    <lineage>
        <taxon>Eukaryota</taxon>
        <taxon>Metazoa</taxon>
        <taxon>Spiralia</taxon>
        <taxon>Lophotrochozoa</taxon>
        <taxon>Platyhelminthes</taxon>
        <taxon>Cestoda</taxon>
        <taxon>Eucestoda</taxon>
        <taxon>Cyclophyllidea</taxon>
        <taxon>Mesocestoididae</taxon>
        <taxon>Mesocestoides</taxon>
    </lineage>
</organism>
<dbReference type="EMBL" id="UXSR01000712">
    <property type="protein sequence ID" value="VDD77278.1"/>
    <property type="molecule type" value="Genomic_DNA"/>
</dbReference>
<dbReference type="AlphaFoldDB" id="A0A0R3U8R0"/>
<proteinExistence type="predicted"/>
<reference evidence="3 4" key="1">
    <citation type="submission" date="2018-10" db="EMBL/GenBank/DDBJ databases">
        <authorList>
            <consortium name="Pathogen Informatics"/>
        </authorList>
    </citation>
    <scope>NUCLEOTIDE SEQUENCE [LARGE SCALE GENOMIC DNA]</scope>
</reference>
<accession>A0A0R3U8R0</accession>
<evidence type="ECO:0000313" key="3">
    <source>
        <dbReference type="EMBL" id="VDD77278.1"/>
    </source>
</evidence>
<dbReference type="InterPro" id="IPR055469">
    <property type="entry name" value="DUF7041"/>
</dbReference>
<evidence type="ECO:0000256" key="1">
    <source>
        <dbReference type="SAM" id="Phobius"/>
    </source>
</evidence>
<sequence length="196" mass="21990">MSDMNEDNGSVPIIAIPSFSHIDTIGWFNEVEQMFRRCRIASQIAKYFVVALHLPPLVAGLVIHLLRDEKPGPQPYDTLKAAIIGTTTGSAHMRLRELLSGMELGNHTPSQLFQQMFRVVKTPRDQDPLLLRVWAQRLPMEISEVVPVAGPNTPIKRLLTMADEIHQWLTITGRKEEGACWRGQIEFSGPGVVENT</sequence>
<dbReference type="PANTHER" id="PTHR33327">
    <property type="entry name" value="ENDONUCLEASE"/>
    <property type="match status" value="1"/>
</dbReference>
<feature type="domain" description="DUF7041" evidence="2">
    <location>
        <begin position="16"/>
        <end position="99"/>
    </location>
</feature>
<gene>
    <name evidence="3" type="ORF">MCOS_LOCUS3281</name>
</gene>
<dbReference type="Pfam" id="PF23055">
    <property type="entry name" value="DUF7041"/>
    <property type="match status" value="1"/>
</dbReference>
<dbReference type="STRING" id="53468.A0A0R3U8R0"/>
<protein>
    <recommendedName>
        <fullName evidence="2">DUF7041 domain-containing protein</fullName>
    </recommendedName>
</protein>
<dbReference type="PANTHER" id="PTHR33327:SF3">
    <property type="entry name" value="RNA-DIRECTED DNA POLYMERASE"/>
    <property type="match status" value="1"/>
</dbReference>
<evidence type="ECO:0000313" key="4">
    <source>
        <dbReference type="Proteomes" id="UP000267029"/>
    </source>
</evidence>
<dbReference type="OrthoDB" id="6251906at2759"/>
<name>A0A0R3U8R0_MESCO</name>
<evidence type="ECO:0000259" key="2">
    <source>
        <dbReference type="Pfam" id="PF23055"/>
    </source>
</evidence>
<feature type="transmembrane region" description="Helical" evidence="1">
    <location>
        <begin position="44"/>
        <end position="66"/>
    </location>
</feature>
<keyword evidence="4" id="KW-1185">Reference proteome</keyword>
<dbReference type="Proteomes" id="UP000267029">
    <property type="component" value="Unassembled WGS sequence"/>
</dbReference>
<keyword evidence="1" id="KW-1133">Transmembrane helix</keyword>
<keyword evidence="1" id="KW-0812">Transmembrane</keyword>
<keyword evidence="1" id="KW-0472">Membrane</keyword>